<comment type="caution">
    <text evidence="2">The sequence shown here is derived from an EMBL/GenBank/DDBJ whole genome shotgun (WGS) entry which is preliminary data.</text>
</comment>
<proteinExistence type="predicted"/>
<dbReference type="Proteomes" id="UP000280792">
    <property type="component" value="Unassembled WGS sequence"/>
</dbReference>
<reference evidence="2 3" key="1">
    <citation type="submission" date="2018-08" db="EMBL/GenBank/DDBJ databases">
        <authorList>
            <person name="Khan S.A."/>
        </authorList>
    </citation>
    <scope>NUCLEOTIDE SEQUENCE [LARGE SCALE GENOMIC DNA]</scope>
    <source>
        <strain evidence="2 3">GTF-13</strain>
    </source>
</reference>
<keyword evidence="1" id="KW-0732">Signal</keyword>
<evidence type="ECO:0000313" key="2">
    <source>
        <dbReference type="EMBL" id="RRJ83831.1"/>
    </source>
</evidence>
<organism evidence="2 3">
    <name type="scientific">Aestuariirhabdus litorea</name>
    <dbReference type="NCBI Taxonomy" id="2528527"/>
    <lineage>
        <taxon>Bacteria</taxon>
        <taxon>Pseudomonadati</taxon>
        <taxon>Pseudomonadota</taxon>
        <taxon>Gammaproteobacteria</taxon>
        <taxon>Oceanospirillales</taxon>
        <taxon>Aestuariirhabdaceae</taxon>
        <taxon>Aestuariirhabdus</taxon>
    </lineage>
</organism>
<accession>A0A3P3VM37</accession>
<evidence type="ECO:0008006" key="4">
    <source>
        <dbReference type="Google" id="ProtNLM"/>
    </source>
</evidence>
<dbReference type="RefSeq" id="WP_125014179.1">
    <property type="nucleotide sequence ID" value="NZ_QWEZ01000001.1"/>
</dbReference>
<gene>
    <name evidence="2" type="ORF">D0544_01560</name>
</gene>
<feature type="chain" id="PRO_5018260094" description="Lipoprotein" evidence="1">
    <location>
        <begin position="22"/>
        <end position="267"/>
    </location>
</feature>
<name>A0A3P3VM37_9GAMM</name>
<evidence type="ECO:0000313" key="3">
    <source>
        <dbReference type="Proteomes" id="UP000280792"/>
    </source>
</evidence>
<evidence type="ECO:0000256" key="1">
    <source>
        <dbReference type="SAM" id="SignalP"/>
    </source>
</evidence>
<dbReference type="EMBL" id="QWEZ01000001">
    <property type="protein sequence ID" value="RRJ83831.1"/>
    <property type="molecule type" value="Genomic_DNA"/>
</dbReference>
<keyword evidence="3" id="KW-1185">Reference proteome</keyword>
<protein>
    <recommendedName>
        <fullName evidence="4">Lipoprotein</fullName>
    </recommendedName>
</protein>
<feature type="signal peptide" evidence="1">
    <location>
        <begin position="1"/>
        <end position="21"/>
    </location>
</feature>
<reference evidence="2 3" key="2">
    <citation type="submission" date="2018-12" db="EMBL/GenBank/DDBJ databases">
        <title>Simiduia agarivorans gen. nov., sp. nov., a marine, agarolytic bacterium isolated from shallow coastal water from Keelung, Taiwan.</title>
        <authorList>
            <person name="Shieh W.Y."/>
        </authorList>
    </citation>
    <scope>NUCLEOTIDE SEQUENCE [LARGE SCALE GENOMIC DNA]</scope>
    <source>
        <strain evidence="2 3">GTF-13</strain>
    </source>
</reference>
<dbReference type="AlphaFoldDB" id="A0A3P3VM37"/>
<sequence length="267" mass="29541">MSLSLALGMALLSACPAPGDAAIIGTATDPDSGRLHYCEYHYPAAAHPNPQSAPATSAATTRVEYHAPEKGLIALKQLNEEHRDPARPWLHQIDLRGGELRQTEWIDGTLLLSYRPRQHGEIEQTALPAGQVDIVDAGFEHFVQRHWQALLSGSAIPARFASPVHQRSLPLRVRLQPMADCGAPPHPQAAYCLWVEADSLWLRWLLDPIQLQYNHQQQLVRYRGVGNLLTEGGQPMRVNLDYRYCPCDASPGRVSSRGDIEPAAVFD</sequence>